<dbReference type="SMART" id="SM00091">
    <property type="entry name" value="PAS"/>
    <property type="match status" value="2"/>
</dbReference>
<dbReference type="SUPFAM" id="SSF47384">
    <property type="entry name" value="Homodimeric domain of signal transducing histidine kinase"/>
    <property type="match status" value="1"/>
</dbReference>
<dbReference type="GO" id="GO:0005886">
    <property type="term" value="C:plasma membrane"/>
    <property type="evidence" value="ECO:0007669"/>
    <property type="project" value="UniProtKB-SubCell"/>
</dbReference>
<dbReference type="Gene3D" id="3.30.565.10">
    <property type="entry name" value="Histidine kinase-like ATPase, C-terminal domain"/>
    <property type="match status" value="1"/>
</dbReference>
<evidence type="ECO:0000313" key="16">
    <source>
        <dbReference type="EMBL" id="NIJ64590.1"/>
    </source>
</evidence>
<evidence type="ECO:0000259" key="15">
    <source>
        <dbReference type="PROSITE" id="PS50113"/>
    </source>
</evidence>
<dbReference type="CDD" id="cd00130">
    <property type="entry name" value="PAS"/>
    <property type="match status" value="1"/>
</dbReference>
<feature type="domain" description="Histidine kinase" evidence="13">
    <location>
        <begin position="676"/>
        <end position="889"/>
    </location>
</feature>
<dbReference type="PANTHER" id="PTHR43304">
    <property type="entry name" value="PHYTOCHROME-LIKE PROTEIN CPH1"/>
    <property type="match status" value="1"/>
</dbReference>
<keyword evidence="8" id="KW-0418">Kinase</keyword>
<dbReference type="PROSITE" id="PS50113">
    <property type="entry name" value="PAC"/>
    <property type="match status" value="2"/>
</dbReference>
<evidence type="ECO:0000259" key="14">
    <source>
        <dbReference type="PROSITE" id="PS50112"/>
    </source>
</evidence>
<dbReference type="NCBIfam" id="TIGR00229">
    <property type="entry name" value="sensory_box"/>
    <property type="match status" value="1"/>
</dbReference>
<dbReference type="SMART" id="SM00388">
    <property type="entry name" value="HisKA"/>
    <property type="match status" value="1"/>
</dbReference>
<dbReference type="Pfam" id="PF02518">
    <property type="entry name" value="HATPase_c"/>
    <property type="match status" value="1"/>
</dbReference>
<dbReference type="EC" id="2.7.13.3" evidence="3"/>
<evidence type="ECO:0000256" key="6">
    <source>
        <dbReference type="ARBA" id="ARBA00022679"/>
    </source>
</evidence>
<dbReference type="InterPro" id="IPR001610">
    <property type="entry name" value="PAC"/>
</dbReference>
<feature type="transmembrane region" description="Helical" evidence="12">
    <location>
        <begin position="161"/>
        <end position="181"/>
    </location>
</feature>
<comment type="caution">
    <text evidence="16">The sequence shown here is derived from an EMBL/GenBank/DDBJ whole genome shotgun (WGS) entry which is preliminary data.</text>
</comment>
<protein>
    <recommendedName>
        <fullName evidence="3">histidine kinase</fullName>
        <ecNumber evidence="3">2.7.13.3</ecNumber>
    </recommendedName>
</protein>
<sequence>MIGCISWALWHRFTGRNPPIGIAIGVSVSGLILSSTRLWPLLAIAVLATYEIFEPQYPLVAKLAAAMGLAFGALLTASIIRRRGVRPTELLDPRSILWVFVAALAGSLLAAGIVALGTIAAGRPTIFVEKFAQQGLGMILAAPFVLVWATPLRERWSALRWAGFVVTMLLCGIVTTAVFLLPREDPVAWAIFPPLVLAALGWHLRGATTAMAICAVIVLLSTEIATGPFALAAPGNRVLLAQMFVAVTCATIVLLAAHADERHAEDKLRIAARRIEVSRRNLTNMARDAATAVAILDRDMRYVATSQRYVADHRLPEGTALEGRSHFEVFPDCSPERRAMLARVLDGEQLSGYGDPLRHPDGSVDYVRWSHRPWYDEDDRIAGIVLASEIVTAEMEARRKLEEAERRYRAVFEQAGVGVGRLSLQGVFLEVNDRICELTGHPREALIGESCRKTSTAEEWPATMDGIQALARGEVAYYSDDRMVVTHEGALRPVHCTANLVRSGDGTEDYIAVVLQDISPRIAAQRALEESEKLLRLAQEAAGVGVWEIDLVRGGSRHSPQSARLFGLEWHEGEYRMADVADRLGPEQVAELRRAIGSARRVKGPLDMTLRLAMPDGEARWVTLQGRYDPHDGQPRLLGLVIDITHDMEADAQLREVHEKLLRLARLNAMGAMASTLAHELNQPLAAITNYIEACRYLTRSRGEPDHDILDALDHARVQALRAGDIIRKIRSFTVSGEIVQASFDLNAVIYSASAAVRQLKIAQGARIDCDFDPAPANLIGDALQIEQVLSNLIRNGVEATTGRARREVSVTTRVGPEEVVVQIADSGAGLSEAMLDNLFEPFRTTKESGTGLGLPICRTIVEAHGGRLWAENGPGGGAIFSFALPIAETRETAPLHDETY</sequence>
<feature type="domain" description="PAS" evidence="14">
    <location>
        <begin position="404"/>
        <end position="450"/>
    </location>
</feature>
<comment type="subcellular location">
    <subcellularLocation>
        <location evidence="2">Cell membrane</location>
        <topology evidence="2">Multi-pass membrane protein</topology>
    </subcellularLocation>
</comment>
<evidence type="ECO:0000256" key="11">
    <source>
        <dbReference type="SAM" id="Coils"/>
    </source>
</evidence>
<dbReference type="InterPro" id="IPR036097">
    <property type="entry name" value="HisK_dim/P_sf"/>
</dbReference>
<dbReference type="GO" id="GO:0000155">
    <property type="term" value="F:phosphorelay sensor kinase activity"/>
    <property type="evidence" value="ECO:0007669"/>
    <property type="project" value="InterPro"/>
</dbReference>
<dbReference type="InterPro" id="IPR003661">
    <property type="entry name" value="HisK_dim/P_dom"/>
</dbReference>
<comment type="catalytic activity">
    <reaction evidence="1">
        <text>ATP + protein L-histidine = ADP + protein N-phospho-L-histidine.</text>
        <dbReference type="EC" id="2.7.13.3"/>
    </reaction>
</comment>
<evidence type="ECO:0000256" key="1">
    <source>
        <dbReference type="ARBA" id="ARBA00000085"/>
    </source>
</evidence>
<evidence type="ECO:0000256" key="3">
    <source>
        <dbReference type="ARBA" id="ARBA00012438"/>
    </source>
</evidence>
<evidence type="ECO:0000256" key="12">
    <source>
        <dbReference type="SAM" id="Phobius"/>
    </source>
</evidence>
<reference evidence="16 17" key="1">
    <citation type="submission" date="2020-03" db="EMBL/GenBank/DDBJ databases">
        <title>Genomic Encyclopedia of Type Strains, Phase IV (KMG-IV): sequencing the most valuable type-strain genomes for metagenomic binning, comparative biology and taxonomic classification.</title>
        <authorList>
            <person name="Goeker M."/>
        </authorList>
    </citation>
    <scope>NUCLEOTIDE SEQUENCE [LARGE SCALE GENOMIC DNA]</scope>
    <source>
        <strain evidence="16 17">DSM 4733</strain>
    </source>
</reference>
<feature type="domain" description="PAC" evidence="15">
    <location>
        <begin position="478"/>
        <end position="530"/>
    </location>
</feature>
<dbReference type="PRINTS" id="PR00344">
    <property type="entry name" value="BCTRLSENSOR"/>
</dbReference>
<name>A0A7X5ZUZ4_9SPHN</name>
<proteinExistence type="predicted"/>
<feature type="transmembrane region" description="Helical" evidence="12">
    <location>
        <begin position="211"/>
        <end position="233"/>
    </location>
</feature>
<keyword evidence="9 12" id="KW-1133">Transmembrane helix</keyword>
<dbReference type="AlphaFoldDB" id="A0A7X5ZUZ4"/>
<dbReference type="SUPFAM" id="SSF55874">
    <property type="entry name" value="ATPase domain of HSP90 chaperone/DNA topoisomerase II/histidine kinase"/>
    <property type="match status" value="1"/>
</dbReference>
<feature type="domain" description="PAC" evidence="15">
    <location>
        <begin position="606"/>
        <end position="656"/>
    </location>
</feature>
<dbReference type="Pfam" id="PF05231">
    <property type="entry name" value="MASE1"/>
    <property type="match status" value="1"/>
</dbReference>
<dbReference type="EMBL" id="JAASQV010000001">
    <property type="protein sequence ID" value="NIJ64590.1"/>
    <property type="molecule type" value="Genomic_DNA"/>
</dbReference>
<gene>
    <name evidence="16" type="ORF">FHR20_001521</name>
</gene>
<dbReference type="InterPro" id="IPR005467">
    <property type="entry name" value="His_kinase_dom"/>
</dbReference>
<dbReference type="InterPro" id="IPR000014">
    <property type="entry name" value="PAS"/>
</dbReference>
<feature type="transmembrane region" description="Helical" evidence="12">
    <location>
        <begin position="131"/>
        <end position="149"/>
    </location>
</feature>
<dbReference type="PANTHER" id="PTHR43304:SF1">
    <property type="entry name" value="PAC DOMAIN-CONTAINING PROTEIN"/>
    <property type="match status" value="1"/>
</dbReference>
<evidence type="ECO:0000256" key="5">
    <source>
        <dbReference type="ARBA" id="ARBA00022553"/>
    </source>
</evidence>
<keyword evidence="4" id="KW-1003">Cell membrane</keyword>
<dbReference type="Pfam" id="PF00512">
    <property type="entry name" value="HisKA"/>
    <property type="match status" value="1"/>
</dbReference>
<dbReference type="InterPro" id="IPR035965">
    <property type="entry name" value="PAS-like_dom_sf"/>
</dbReference>
<evidence type="ECO:0000256" key="7">
    <source>
        <dbReference type="ARBA" id="ARBA00022692"/>
    </source>
</evidence>
<dbReference type="InterPro" id="IPR003594">
    <property type="entry name" value="HATPase_dom"/>
</dbReference>
<accession>A0A7X5ZUZ4</accession>
<feature type="transmembrane region" description="Helical" evidence="12">
    <location>
        <begin position="59"/>
        <end position="80"/>
    </location>
</feature>
<organism evidence="16 17">
    <name type="scientific">Sphingomonas leidyi</name>
    <dbReference type="NCBI Taxonomy" id="68569"/>
    <lineage>
        <taxon>Bacteria</taxon>
        <taxon>Pseudomonadati</taxon>
        <taxon>Pseudomonadota</taxon>
        <taxon>Alphaproteobacteria</taxon>
        <taxon>Sphingomonadales</taxon>
        <taxon>Sphingomonadaceae</taxon>
        <taxon>Sphingomonas</taxon>
    </lineage>
</organism>
<dbReference type="InterPro" id="IPR013656">
    <property type="entry name" value="PAS_4"/>
</dbReference>
<dbReference type="Pfam" id="PF08448">
    <property type="entry name" value="PAS_4"/>
    <property type="match status" value="2"/>
</dbReference>
<dbReference type="InterPro" id="IPR004358">
    <property type="entry name" value="Sig_transdc_His_kin-like_C"/>
</dbReference>
<evidence type="ECO:0000313" key="17">
    <source>
        <dbReference type="Proteomes" id="UP000564677"/>
    </source>
</evidence>
<feature type="transmembrane region" description="Helical" evidence="12">
    <location>
        <begin position="96"/>
        <end position="119"/>
    </location>
</feature>
<dbReference type="Gene3D" id="3.30.450.20">
    <property type="entry name" value="PAS domain"/>
    <property type="match status" value="3"/>
</dbReference>
<evidence type="ECO:0000256" key="10">
    <source>
        <dbReference type="ARBA" id="ARBA00023136"/>
    </source>
</evidence>
<dbReference type="PROSITE" id="PS50109">
    <property type="entry name" value="HIS_KIN"/>
    <property type="match status" value="1"/>
</dbReference>
<evidence type="ECO:0000256" key="4">
    <source>
        <dbReference type="ARBA" id="ARBA00022475"/>
    </source>
</evidence>
<dbReference type="InterPro" id="IPR000700">
    <property type="entry name" value="PAS-assoc_C"/>
</dbReference>
<evidence type="ECO:0000256" key="2">
    <source>
        <dbReference type="ARBA" id="ARBA00004651"/>
    </source>
</evidence>
<keyword evidence="6" id="KW-0808">Transferase</keyword>
<feature type="coiled-coil region" evidence="11">
    <location>
        <begin position="387"/>
        <end position="414"/>
    </location>
</feature>
<dbReference type="Gene3D" id="1.10.287.130">
    <property type="match status" value="1"/>
</dbReference>
<dbReference type="CDD" id="cd00082">
    <property type="entry name" value="HisKA"/>
    <property type="match status" value="1"/>
</dbReference>
<dbReference type="InterPro" id="IPR036890">
    <property type="entry name" value="HATPase_C_sf"/>
</dbReference>
<dbReference type="SMART" id="SM00387">
    <property type="entry name" value="HATPase_c"/>
    <property type="match status" value="1"/>
</dbReference>
<dbReference type="PROSITE" id="PS50112">
    <property type="entry name" value="PAS"/>
    <property type="match status" value="1"/>
</dbReference>
<keyword evidence="10 12" id="KW-0472">Membrane</keyword>
<evidence type="ECO:0000256" key="9">
    <source>
        <dbReference type="ARBA" id="ARBA00022989"/>
    </source>
</evidence>
<dbReference type="InterPro" id="IPR052162">
    <property type="entry name" value="Sensor_kinase/Photoreceptor"/>
</dbReference>
<keyword evidence="11" id="KW-0175">Coiled coil</keyword>
<feature type="transmembrane region" description="Helical" evidence="12">
    <location>
        <begin position="187"/>
        <end position="204"/>
    </location>
</feature>
<evidence type="ECO:0000259" key="13">
    <source>
        <dbReference type="PROSITE" id="PS50109"/>
    </source>
</evidence>
<keyword evidence="7 12" id="KW-0812">Transmembrane</keyword>
<dbReference type="InterPro" id="IPR007895">
    <property type="entry name" value="MASE1"/>
</dbReference>
<keyword evidence="17" id="KW-1185">Reference proteome</keyword>
<keyword evidence="5" id="KW-0597">Phosphoprotein</keyword>
<dbReference type="SUPFAM" id="SSF55785">
    <property type="entry name" value="PYP-like sensor domain (PAS domain)"/>
    <property type="match status" value="3"/>
</dbReference>
<dbReference type="SMART" id="SM00086">
    <property type="entry name" value="PAC"/>
    <property type="match status" value="3"/>
</dbReference>
<evidence type="ECO:0000256" key="8">
    <source>
        <dbReference type="ARBA" id="ARBA00022777"/>
    </source>
</evidence>
<dbReference type="Proteomes" id="UP000564677">
    <property type="component" value="Unassembled WGS sequence"/>
</dbReference>
<feature type="transmembrane region" description="Helical" evidence="12">
    <location>
        <begin position="20"/>
        <end position="39"/>
    </location>
</feature>